<accession>A0ABS8NUX3</accession>
<reference evidence="1" key="1">
    <citation type="submission" date="2021-02" db="EMBL/GenBank/DDBJ databases">
        <title>Copper resistance gene diversity in local Xanthomonas species at agrochemical polluted sites in Trinidad, Trinidad and Tobago.</title>
        <authorList>
            <person name="Ramnarine S.D.B.J."/>
            <person name="Ramsubhag A."/>
            <person name="Jayaraman J."/>
        </authorList>
    </citation>
    <scope>NUCLEOTIDE SEQUENCE</scope>
    <source>
        <strain evidence="1">CaNP6A</strain>
    </source>
</reference>
<organism evidence="1 2">
    <name type="scientific">Xanthomonas melonis</name>
    <dbReference type="NCBI Taxonomy" id="56456"/>
    <lineage>
        <taxon>Bacteria</taxon>
        <taxon>Pseudomonadati</taxon>
        <taxon>Pseudomonadota</taxon>
        <taxon>Gammaproteobacteria</taxon>
        <taxon>Lysobacterales</taxon>
        <taxon>Lysobacteraceae</taxon>
        <taxon>Xanthomonas</taxon>
    </lineage>
</organism>
<dbReference type="EMBL" id="JAFFQI010000190">
    <property type="protein sequence ID" value="MCD0266631.1"/>
    <property type="molecule type" value="Genomic_DNA"/>
</dbReference>
<keyword evidence="2" id="KW-1185">Reference proteome</keyword>
<evidence type="ECO:0000313" key="1">
    <source>
        <dbReference type="EMBL" id="MCD0266631.1"/>
    </source>
</evidence>
<protein>
    <submittedName>
        <fullName evidence="1">Uncharacterized protein</fullName>
    </submittedName>
</protein>
<comment type="caution">
    <text evidence="1">The sequence shown here is derived from an EMBL/GenBank/DDBJ whole genome shotgun (WGS) entry which is preliminary data.</text>
</comment>
<evidence type="ECO:0000313" key="2">
    <source>
        <dbReference type="Proteomes" id="UP001430396"/>
    </source>
</evidence>
<dbReference type="Proteomes" id="UP001430396">
    <property type="component" value="Unassembled WGS sequence"/>
</dbReference>
<sequence>MNDLYLKKSLNFTRGHAFFEKHDSVILDFDEEGNITNLEIFGYSHIAGRPPNNSEMEWLASQAVDAIFSPEDDVMSITAGFGDNRIQKTSIAKFGFDEGGNLVEISVN</sequence>
<gene>
    <name evidence="1" type="ORF">JWH11_09340</name>
</gene>
<name>A0ABS8NUX3_9XANT</name>
<proteinExistence type="predicted"/>
<dbReference type="RefSeq" id="WP_230429125.1">
    <property type="nucleotide sequence ID" value="NZ_JAFFQH010000165.1"/>
</dbReference>